<organism evidence="4">
    <name type="scientific">Amblyomma triste</name>
    <name type="common">Neotropical tick</name>
    <dbReference type="NCBI Taxonomy" id="251400"/>
    <lineage>
        <taxon>Eukaryota</taxon>
        <taxon>Metazoa</taxon>
        <taxon>Ecdysozoa</taxon>
        <taxon>Arthropoda</taxon>
        <taxon>Chelicerata</taxon>
        <taxon>Arachnida</taxon>
        <taxon>Acari</taxon>
        <taxon>Parasitiformes</taxon>
        <taxon>Ixodida</taxon>
        <taxon>Ixodoidea</taxon>
        <taxon>Ixodidae</taxon>
        <taxon>Amblyomminae</taxon>
        <taxon>Amblyomma</taxon>
    </lineage>
</organism>
<feature type="compositionally biased region" description="Acidic residues" evidence="1">
    <location>
        <begin position="75"/>
        <end position="94"/>
    </location>
</feature>
<dbReference type="GO" id="GO:1903108">
    <property type="term" value="P:regulation of mitochondrial transcription"/>
    <property type="evidence" value="ECO:0007669"/>
    <property type="project" value="TreeGrafter"/>
</dbReference>
<evidence type="ECO:0000256" key="2">
    <source>
        <dbReference type="SAM" id="SignalP"/>
    </source>
</evidence>
<evidence type="ECO:0000259" key="3">
    <source>
        <dbReference type="Pfam" id="PF25818"/>
    </source>
</evidence>
<dbReference type="GO" id="GO:0005739">
    <property type="term" value="C:mitochondrion"/>
    <property type="evidence" value="ECO:0007669"/>
    <property type="project" value="TreeGrafter"/>
</dbReference>
<reference evidence="4" key="1">
    <citation type="submission" date="2014-03" db="EMBL/GenBank/DDBJ databases">
        <title>The sialotranscriptome of Amblyomma triste, Amblyomma parvum and Amblyomma cajennense ticks, uncovered by 454-based RNA-seq.</title>
        <authorList>
            <person name="Garcia G.R."/>
            <person name="Gardinassi L.G."/>
            <person name="Ribeiro J.M."/>
            <person name="Anatriello E."/>
            <person name="Ferreira B.R."/>
            <person name="Moreira H.N."/>
            <person name="Mafra C."/>
            <person name="Olegario M.M."/>
            <person name="Szabo P.J."/>
            <person name="Miranda-Santos I.K."/>
            <person name="Maruyama S.R."/>
        </authorList>
    </citation>
    <scope>NUCLEOTIDE SEQUENCE</scope>
    <source>
        <strain evidence="4">Mato Grasso do Sul</strain>
        <tissue evidence="4">Salivary glands</tissue>
    </source>
</reference>
<dbReference type="SUPFAM" id="SSF55174">
    <property type="entry name" value="Alpha-L RNA-binding motif"/>
    <property type="match status" value="1"/>
</dbReference>
<dbReference type="PANTHER" id="PTHR13633">
    <property type="entry name" value="MITOCHONDRIAL TRANSCRIPTION RESCUE FACTOR 1"/>
    <property type="match status" value="1"/>
</dbReference>
<protein>
    <submittedName>
        <fullName evidence="4">Putative conserved secreted protein</fullName>
    </submittedName>
</protein>
<sequence length="206" mass="23323">MSSSAWLHRGLLACVARGLIARRSAAARPVVTVVARSIFDISCQHRPWLSRHAVLAPQQLRHKSTKSRKGAAKDEVEEEEDEDEDEEEEGTEYGDNERTAFVSSLRIDSIMKAGVNMPKMKVLECIYNGSIRLNGQKVVKKSAQVSVGDDVDYVLGFTANNPNLMEVNRVTLLSTDHDRVTDRGRFQVRLRCQRRLVIEKYDDHEE</sequence>
<feature type="chain" id="PRO_5001516885" evidence="2">
    <location>
        <begin position="27"/>
        <end position="206"/>
    </location>
</feature>
<dbReference type="EMBL" id="GBBM01006714">
    <property type="protein sequence ID" value="JAC28704.1"/>
    <property type="molecule type" value="mRNA"/>
</dbReference>
<dbReference type="Pfam" id="PF25818">
    <property type="entry name" value="MTRES1_C"/>
    <property type="match status" value="1"/>
</dbReference>
<keyword evidence="2" id="KW-0732">Signal</keyword>
<dbReference type="GO" id="GO:0003723">
    <property type="term" value="F:RNA binding"/>
    <property type="evidence" value="ECO:0007669"/>
    <property type="project" value="TreeGrafter"/>
</dbReference>
<dbReference type="AlphaFoldDB" id="A0A023G4F2"/>
<accession>A0A023G4F2</accession>
<feature type="region of interest" description="Disordered" evidence="1">
    <location>
        <begin position="59"/>
        <end position="95"/>
    </location>
</feature>
<proteinExistence type="evidence at transcript level"/>
<feature type="signal peptide" evidence="2">
    <location>
        <begin position="1"/>
        <end position="26"/>
    </location>
</feature>
<evidence type="ECO:0000313" key="4">
    <source>
        <dbReference type="EMBL" id="JAC28704.1"/>
    </source>
</evidence>
<name>A0A023G4F2_AMBTT</name>
<feature type="compositionally biased region" description="Basic residues" evidence="1">
    <location>
        <begin position="60"/>
        <end position="70"/>
    </location>
</feature>
<dbReference type="PANTHER" id="PTHR13633:SF3">
    <property type="entry name" value="MITOCHONDRIAL TRANSCRIPTION RESCUE FACTOR 1"/>
    <property type="match status" value="1"/>
</dbReference>
<evidence type="ECO:0000256" key="1">
    <source>
        <dbReference type="SAM" id="MobiDB-lite"/>
    </source>
</evidence>
<feature type="domain" description="Mitochondrial transcription rescue factor 1 C-terminal" evidence="3">
    <location>
        <begin position="100"/>
        <end position="198"/>
    </location>
</feature>
<dbReference type="InterPro" id="IPR057896">
    <property type="entry name" value="MTRES1_C"/>
</dbReference>